<name>A0A2R6WIE7_MARPO</name>
<proteinExistence type="predicted"/>
<accession>A0A2R6WIE7</accession>
<reference evidence="3" key="1">
    <citation type="journal article" date="2017" name="Cell">
        <title>Insights into land plant evolution garnered from the Marchantia polymorpha genome.</title>
        <authorList>
            <person name="Bowman J.L."/>
            <person name="Kohchi T."/>
            <person name="Yamato K.T."/>
            <person name="Jenkins J."/>
            <person name="Shu S."/>
            <person name="Ishizaki K."/>
            <person name="Yamaoka S."/>
            <person name="Nishihama R."/>
            <person name="Nakamura Y."/>
            <person name="Berger F."/>
            <person name="Adam C."/>
            <person name="Aki S.S."/>
            <person name="Althoff F."/>
            <person name="Araki T."/>
            <person name="Arteaga-Vazquez M.A."/>
            <person name="Balasubrmanian S."/>
            <person name="Barry K."/>
            <person name="Bauer D."/>
            <person name="Boehm C.R."/>
            <person name="Briginshaw L."/>
            <person name="Caballero-Perez J."/>
            <person name="Catarino B."/>
            <person name="Chen F."/>
            <person name="Chiyoda S."/>
            <person name="Chovatia M."/>
            <person name="Davies K.M."/>
            <person name="Delmans M."/>
            <person name="Demura T."/>
            <person name="Dierschke T."/>
            <person name="Dolan L."/>
            <person name="Dorantes-Acosta A.E."/>
            <person name="Eklund D.M."/>
            <person name="Florent S.N."/>
            <person name="Flores-Sandoval E."/>
            <person name="Fujiyama A."/>
            <person name="Fukuzawa H."/>
            <person name="Galik B."/>
            <person name="Grimanelli D."/>
            <person name="Grimwood J."/>
            <person name="Grossniklaus U."/>
            <person name="Hamada T."/>
            <person name="Haseloff J."/>
            <person name="Hetherington A.J."/>
            <person name="Higo A."/>
            <person name="Hirakawa Y."/>
            <person name="Hundley H.N."/>
            <person name="Ikeda Y."/>
            <person name="Inoue K."/>
            <person name="Inoue S.I."/>
            <person name="Ishida S."/>
            <person name="Jia Q."/>
            <person name="Kakita M."/>
            <person name="Kanazawa T."/>
            <person name="Kawai Y."/>
            <person name="Kawashima T."/>
            <person name="Kennedy M."/>
            <person name="Kinose K."/>
            <person name="Kinoshita T."/>
            <person name="Kohara Y."/>
            <person name="Koide E."/>
            <person name="Komatsu K."/>
            <person name="Kopischke S."/>
            <person name="Kubo M."/>
            <person name="Kyozuka J."/>
            <person name="Lagercrantz U."/>
            <person name="Lin S.S."/>
            <person name="Lindquist E."/>
            <person name="Lipzen A.M."/>
            <person name="Lu C.W."/>
            <person name="De Luna E."/>
            <person name="Martienssen R.A."/>
            <person name="Minamino N."/>
            <person name="Mizutani M."/>
            <person name="Mizutani M."/>
            <person name="Mochizuki N."/>
            <person name="Monte I."/>
            <person name="Mosher R."/>
            <person name="Nagasaki H."/>
            <person name="Nakagami H."/>
            <person name="Naramoto S."/>
            <person name="Nishitani K."/>
            <person name="Ohtani M."/>
            <person name="Okamoto T."/>
            <person name="Okumura M."/>
            <person name="Phillips J."/>
            <person name="Pollak B."/>
            <person name="Reinders A."/>
            <person name="Rovekamp M."/>
            <person name="Sano R."/>
            <person name="Sawa S."/>
            <person name="Schmid M.W."/>
            <person name="Shirakawa M."/>
            <person name="Solano R."/>
            <person name="Spunde A."/>
            <person name="Suetsugu N."/>
            <person name="Sugano S."/>
            <person name="Sugiyama A."/>
            <person name="Sun R."/>
            <person name="Suzuki Y."/>
            <person name="Takenaka M."/>
            <person name="Takezawa D."/>
            <person name="Tomogane H."/>
            <person name="Tsuzuki M."/>
            <person name="Ueda T."/>
            <person name="Umeda M."/>
            <person name="Ward J.M."/>
            <person name="Watanabe Y."/>
            <person name="Yazaki K."/>
            <person name="Yokoyama R."/>
            <person name="Yoshitake Y."/>
            <person name="Yotsui I."/>
            <person name="Zachgo S."/>
            <person name="Schmutz J."/>
        </authorList>
    </citation>
    <scope>NUCLEOTIDE SEQUENCE [LARGE SCALE GENOMIC DNA]</scope>
    <source>
        <strain evidence="3">Tak-1</strain>
    </source>
</reference>
<gene>
    <name evidence="2" type="ORF">MARPO_0087s0069</name>
</gene>
<organism evidence="2 3">
    <name type="scientific">Marchantia polymorpha</name>
    <name type="common">Common liverwort</name>
    <name type="synonym">Marchantia aquatica</name>
    <dbReference type="NCBI Taxonomy" id="3197"/>
    <lineage>
        <taxon>Eukaryota</taxon>
        <taxon>Viridiplantae</taxon>
        <taxon>Streptophyta</taxon>
        <taxon>Embryophyta</taxon>
        <taxon>Marchantiophyta</taxon>
        <taxon>Marchantiopsida</taxon>
        <taxon>Marchantiidae</taxon>
        <taxon>Marchantiales</taxon>
        <taxon>Marchantiaceae</taxon>
        <taxon>Marchantia</taxon>
    </lineage>
</organism>
<feature type="compositionally biased region" description="Basic and acidic residues" evidence="1">
    <location>
        <begin position="21"/>
        <end position="37"/>
    </location>
</feature>
<dbReference type="Proteomes" id="UP000244005">
    <property type="component" value="Unassembled WGS sequence"/>
</dbReference>
<dbReference type="EMBL" id="KZ772759">
    <property type="protein sequence ID" value="PTQ33638.1"/>
    <property type="molecule type" value="Genomic_DNA"/>
</dbReference>
<feature type="region of interest" description="Disordered" evidence="1">
    <location>
        <begin position="1"/>
        <end position="37"/>
    </location>
</feature>
<protein>
    <submittedName>
        <fullName evidence="2">Uncharacterized protein</fullName>
    </submittedName>
</protein>
<keyword evidence="3" id="KW-1185">Reference proteome</keyword>
<sequence length="135" mass="14982">MSRLGINKLQLQDSSSPSSRKPFEPPEGSHGEADMVKSDSHLMDDTSCLERSQKNRLTFVALRQPPYTSGKMLGHPKHHCEEICCGAPWNCFCSLYIKSKTESTGFISLVLNLRPLTSSWVTHGRNSSAINSCAR</sequence>
<evidence type="ECO:0000313" key="2">
    <source>
        <dbReference type="EMBL" id="PTQ33638.1"/>
    </source>
</evidence>
<evidence type="ECO:0000256" key="1">
    <source>
        <dbReference type="SAM" id="MobiDB-lite"/>
    </source>
</evidence>
<evidence type="ECO:0000313" key="3">
    <source>
        <dbReference type="Proteomes" id="UP000244005"/>
    </source>
</evidence>
<dbReference type="Gramene" id="Mp4g05200.1">
    <property type="protein sequence ID" value="Mp4g05200.1.cds"/>
    <property type="gene ID" value="Mp4g05200"/>
</dbReference>
<feature type="compositionally biased region" description="Polar residues" evidence="1">
    <location>
        <begin position="9"/>
        <end position="19"/>
    </location>
</feature>
<dbReference type="AlphaFoldDB" id="A0A2R6WIE7"/>